<feature type="region of interest" description="Disordered" evidence="1">
    <location>
        <begin position="1"/>
        <end position="20"/>
    </location>
</feature>
<proteinExistence type="predicted"/>
<dbReference type="Proteomes" id="UP001187192">
    <property type="component" value="Unassembled WGS sequence"/>
</dbReference>
<evidence type="ECO:0000313" key="2">
    <source>
        <dbReference type="EMBL" id="GMN42604.1"/>
    </source>
</evidence>
<organism evidence="2 3">
    <name type="scientific">Ficus carica</name>
    <name type="common">Common fig</name>
    <dbReference type="NCBI Taxonomy" id="3494"/>
    <lineage>
        <taxon>Eukaryota</taxon>
        <taxon>Viridiplantae</taxon>
        <taxon>Streptophyta</taxon>
        <taxon>Embryophyta</taxon>
        <taxon>Tracheophyta</taxon>
        <taxon>Spermatophyta</taxon>
        <taxon>Magnoliopsida</taxon>
        <taxon>eudicotyledons</taxon>
        <taxon>Gunneridae</taxon>
        <taxon>Pentapetalae</taxon>
        <taxon>rosids</taxon>
        <taxon>fabids</taxon>
        <taxon>Rosales</taxon>
        <taxon>Moraceae</taxon>
        <taxon>Ficeae</taxon>
        <taxon>Ficus</taxon>
    </lineage>
</organism>
<protein>
    <submittedName>
        <fullName evidence="2">Uncharacterized protein</fullName>
    </submittedName>
</protein>
<evidence type="ECO:0000256" key="1">
    <source>
        <dbReference type="SAM" id="MobiDB-lite"/>
    </source>
</evidence>
<dbReference type="AlphaFoldDB" id="A0AA87ZYZ2"/>
<gene>
    <name evidence="2" type="ORF">TIFTF001_011815</name>
</gene>
<accession>A0AA87ZYZ2</accession>
<keyword evidence="3" id="KW-1185">Reference proteome</keyword>
<sequence>MEAPQSDGDTGGVSATGTPMLKSVTGTLGWANAGINGRSPCLSRAPPPTRAGYHMQGAACPGQQHRPQILPNLGTW</sequence>
<reference evidence="2" key="1">
    <citation type="submission" date="2023-07" db="EMBL/GenBank/DDBJ databases">
        <title>draft genome sequence of fig (Ficus carica).</title>
        <authorList>
            <person name="Takahashi T."/>
            <person name="Nishimura K."/>
        </authorList>
    </citation>
    <scope>NUCLEOTIDE SEQUENCE</scope>
</reference>
<name>A0AA87ZYZ2_FICCA</name>
<evidence type="ECO:0000313" key="3">
    <source>
        <dbReference type="Proteomes" id="UP001187192"/>
    </source>
</evidence>
<feature type="region of interest" description="Disordered" evidence="1">
    <location>
        <begin position="35"/>
        <end position="76"/>
    </location>
</feature>
<dbReference type="EMBL" id="BTGU01000014">
    <property type="protein sequence ID" value="GMN42604.1"/>
    <property type="molecule type" value="Genomic_DNA"/>
</dbReference>
<comment type="caution">
    <text evidence="2">The sequence shown here is derived from an EMBL/GenBank/DDBJ whole genome shotgun (WGS) entry which is preliminary data.</text>
</comment>